<dbReference type="EMBL" id="CP042997">
    <property type="protein sequence ID" value="QEH34379.1"/>
    <property type="molecule type" value="Genomic_DNA"/>
</dbReference>
<keyword evidence="3" id="KW-0731">Sigma factor</keyword>
<dbReference type="InterPro" id="IPR039425">
    <property type="entry name" value="RNA_pol_sigma-70-like"/>
</dbReference>
<dbReference type="PANTHER" id="PTHR43133:SF51">
    <property type="entry name" value="RNA POLYMERASE SIGMA FACTOR"/>
    <property type="match status" value="1"/>
</dbReference>
<gene>
    <name evidence="7" type="primary">sigM_1</name>
    <name evidence="7" type="ORF">OJF2_29180</name>
</gene>
<dbReference type="InterPro" id="IPR013249">
    <property type="entry name" value="RNA_pol_sigma70_r4_t2"/>
</dbReference>
<accession>A0A5B9W288</accession>
<dbReference type="Pfam" id="PF08281">
    <property type="entry name" value="Sigma70_r4_2"/>
    <property type="match status" value="1"/>
</dbReference>
<evidence type="ECO:0000313" key="8">
    <source>
        <dbReference type="Proteomes" id="UP000324233"/>
    </source>
</evidence>
<protein>
    <submittedName>
        <fullName evidence="7">ECF RNA polymerase sigma factor SigM</fullName>
    </submittedName>
</protein>
<organism evidence="7 8">
    <name type="scientific">Aquisphaera giovannonii</name>
    <dbReference type="NCBI Taxonomy" id="406548"/>
    <lineage>
        <taxon>Bacteria</taxon>
        <taxon>Pseudomonadati</taxon>
        <taxon>Planctomycetota</taxon>
        <taxon>Planctomycetia</taxon>
        <taxon>Isosphaerales</taxon>
        <taxon>Isosphaeraceae</taxon>
        <taxon>Aquisphaera</taxon>
    </lineage>
</organism>
<dbReference type="SUPFAM" id="SSF88946">
    <property type="entry name" value="Sigma2 domain of RNA polymerase sigma factors"/>
    <property type="match status" value="1"/>
</dbReference>
<comment type="similarity">
    <text evidence="1">Belongs to the sigma-70 factor family. ECF subfamily.</text>
</comment>
<evidence type="ECO:0000313" key="7">
    <source>
        <dbReference type="EMBL" id="QEH34379.1"/>
    </source>
</evidence>
<name>A0A5B9W288_9BACT</name>
<dbReference type="AlphaFoldDB" id="A0A5B9W288"/>
<dbReference type="InterPro" id="IPR013324">
    <property type="entry name" value="RNA_pol_sigma_r3/r4-like"/>
</dbReference>
<keyword evidence="2" id="KW-0805">Transcription regulation</keyword>
<dbReference type="KEGG" id="agv:OJF2_29180"/>
<dbReference type="GO" id="GO:0006352">
    <property type="term" value="P:DNA-templated transcription initiation"/>
    <property type="evidence" value="ECO:0007669"/>
    <property type="project" value="InterPro"/>
</dbReference>
<dbReference type="Proteomes" id="UP000324233">
    <property type="component" value="Chromosome"/>
</dbReference>
<dbReference type="InterPro" id="IPR014284">
    <property type="entry name" value="RNA_pol_sigma-70_dom"/>
</dbReference>
<keyword evidence="4" id="KW-0804">Transcription</keyword>
<feature type="domain" description="RNA polymerase sigma-70 region 2" evidence="5">
    <location>
        <begin position="72"/>
        <end position="122"/>
    </location>
</feature>
<dbReference type="Gene3D" id="1.10.10.10">
    <property type="entry name" value="Winged helix-like DNA-binding domain superfamily/Winged helix DNA-binding domain"/>
    <property type="match status" value="1"/>
</dbReference>
<reference evidence="7 8" key="1">
    <citation type="submission" date="2019-08" db="EMBL/GenBank/DDBJ databases">
        <title>Deep-cultivation of Planctomycetes and their phenomic and genomic characterization uncovers novel biology.</title>
        <authorList>
            <person name="Wiegand S."/>
            <person name="Jogler M."/>
            <person name="Boedeker C."/>
            <person name="Pinto D."/>
            <person name="Vollmers J."/>
            <person name="Rivas-Marin E."/>
            <person name="Kohn T."/>
            <person name="Peeters S.H."/>
            <person name="Heuer A."/>
            <person name="Rast P."/>
            <person name="Oberbeckmann S."/>
            <person name="Bunk B."/>
            <person name="Jeske O."/>
            <person name="Meyerdierks A."/>
            <person name="Storesund J.E."/>
            <person name="Kallscheuer N."/>
            <person name="Luecker S."/>
            <person name="Lage O.M."/>
            <person name="Pohl T."/>
            <person name="Merkel B.J."/>
            <person name="Hornburger P."/>
            <person name="Mueller R.-W."/>
            <person name="Bruemmer F."/>
            <person name="Labrenz M."/>
            <person name="Spormann A.M."/>
            <person name="Op den Camp H."/>
            <person name="Overmann J."/>
            <person name="Amann R."/>
            <person name="Jetten M.S.M."/>
            <person name="Mascher T."/>
            <person name="Medema M.H."/>
            <person name="Devos D.P."/>
            <person name="Kaster A.-K."/>
            <person name="Ovreas L."/>
            <person name="Rohde M."/>
            <person name="Galperin M.Y."/>
            <person name="Jogler C."/>
        </authorList>
    </citation>
    <scope>NUCLEOTIDE SEQUENCE [LARGE SCALE GENOMIC DNA]</scope>
    <source>
        <strain evidence="7 8">OJF2</strain>
    </source>
</reference>
<dbReference type="InterPro" id="IPR036388">
    <property type="entry name" value="WH-like_DNA-bd_sf"/>
</dbReference>
<feature type="domain" description="RNA polymerase sigma factor 70 region 4 type 2" evidence="6">
    <location>
        <begin position="157"/>
        <end position="208"/>
    </location>
</feature>
<dbReference type="NCBIfam" id="TIGR02937">
    <property type="entry name" value="sigma70-ECF"/>
    <property type="match status" value="1"/>
</dbReference>
<evidence type="ECO:0000256" key="1">
    <source>
        <dbReference type="ARBA" id="ARBA00010641"/>
    </source>
</evidence>
<dbReference type="Gene3D" id="1.10.1740.10">
    <property type="match status" value="1"/>
</dbReference>
<evidence type="ECO:0000256" key="4">
    <source>
        <dbReference type="ARBA" id="ARBA00023163"/>
    </source>
</evidence>
<proteinExistence type="inferred from homology"/>
<sequence length="218" mass="24158">MIDPRSTGELHILRAASPRARRTVIPMIHDSTATVRASDGPNAVEALEGYRPYLLMIAASDLDPALKAKCGASDVVQETLLEAHRGWPAFRGRSPAEVKGWLRGILANNLRDIGRRFRQEKRRAEREVPIGLSHAAAIADDEMTPSTRASRNEEVLALVAAMGRLPEADRRVIELRNHEGLPFADVGRILGKSPDAARMQWFRAVERLSRDMARIDGD</sequence>
<dbReference type="InterPro" id="IPR013325">
    <property type="entry name" value="RNA_pol_sigma_r2"/>
</dbReference>
<evidence type="ECO:0000256" key="3">
    <source>
        <dbReference type="ARBA" id="ARBA00023082"/>
    </source>
</evidence>
<keyword evidence="8" id="KW-1185">Reference proteome</keyword>
<dbReference type="Pfam" id="PF04542">
    <property type="entry name" value="Sigma70_r2"/>
    <property type="match status" value="1"/>
</dbReference>
<dbReference type="InterPro" id="IPR007627">
    <property type="entry name" value="RNA_pol_sigma70_r2"/>
</dbReference>
<dbReference type="SUPFAM" id="SSF88659">
    <property type="entry name" value="Sigma3 and sigma4 domains of RNA polymerase sigma factors"/>
    <property type="match status" value="1"/>
</dbReference>
<dbReference type="OrthoDB" id="217841at2"/>
<evidence type="ECO:0000259" key="5">
    <source>
        <dbReference type="Pfam" id="PF04542"/>
    </source>
</evidence>
<dbReference type="GO" id="GO:0003677">
    <property type="term" value="F:DNA binding"/>
    <property type="evidence" value="ECO:0007669"/>
    <property type="project" value="InterPro"/>
</dbReference>
<dbReference type="GO" id="GO:0016987">
    <property type="term" value="F:sigma factor activity"/>
    <property type="evidence" value="ECO:0007669"/>
    <property type="project" value="UniProtKB-KW"/>
</dbReference>
<evidence type="ECO:0000259" key="6">
    <source>
        <dbReference type="Pfam" id="PF08281"/>
    </source>
</evidence>
<dbReference type="PANTHER" id="PTHR43133">
    <property type="entry name" value="RNA POLYMERASE ECF-TYPE SIGMA FACTO"/>
    <property type="match status" value="1"/>
</dbReference>
<evidence type="ECO:0000256" key="2">
    <source>
        <dbReference type="ARBA" id="ARBA00023015"/>
    </source>
</evidence>